<dbReference type="GO" id="GO:0005737">
    <property type="term" value="C:cytoplasm"/>
    <property type="evidence" value="ECO:0007669"/>
    <property type="project" value="UniProtKB-SubCell"/>
</dbReference>
<dbReference type="PANTHER" id="PTHR43445:SF3">
    <property type="entry name" value="UDP-N-ACETYLMURAMATE--L-ALANINE LIGASE"/>
    <property type="match status" value="1"/>
</dbReference>
<dbReference type="SUPFAM" id="SSF51984">
    <property type="entry name" value="MurCD N-terminal domain"/>
    <property type="match status" value="1"/>
</dbReference>
<evidence type="ECO:0000256" key="2">
    <source>
        <dbReference type="ARBA" id="ARBA00004496"/>
    </source>
</evidence>
<dbReference type="GO" id="GO:0009252">
    <property type="term" value="P:peptidoglycan biosynthetic process"/>
    <property type="evidence" value="ECO:0007669"/>
    <property type="project" value="UniProtKB-UniRule"/>
</dbReference>
<dbReference type="SUPFAM" id="SSF53623">
    <property type="entry name" value="MurD-like peptide ligases, catalytic domain"/>
    <property type="match status" value="1"/>
</dbReference>
<dbReference type="InterPro" id="IPR050061">
    <property type="entry name" value="MurCDEF_pg_biosynth"/>
</dbReference>
<dbReference type="GeneID" id="92743332"/>
<feature type="domain" description="Mur ligase C-terminal" evidence="21">
    <location>
        <begin position="335"/>
        <end position="460"/>
    </location>
</feature>
<keyword evidence="10 19" id="KW-0547">Nucleotide-binding</keyword>
<dbReference type="GO" id="GO:0008360">
    <property type="term" value="P:regulation of cell shape"/>
    <property type="evidence" value="ECO:0007669"/>
    <property type="project" value="UniProtKB-KW"/>
</dbReference>
<dbReference type="EC" id="6.3.2.8" evidence="5 19"/>
<dbReference type="Gene3D" id="3.90.190.20">
    <property type="entry name" value="Mur ligase, C-terminal domain"/>
    <property type="match status" value="1"/>
</dbReference>
<dbReference type="GO" id="GO:0008763">
    <property type="term" value="F:UDP-N-acetylmuramate-L-alanine ligase activity"/>
    <property type="evidence" value="ECO:0007669"/>
    <property type="project" value="UniProtKB-UniRule"/>
</dbReference>
<comment type="function">
    <text evidence="1 19">Cell wall formation.</text>
</comment>
<evidence type="ECO:0000256" key="14">
    <source>
        <dbReference type="ARBA" id="ARBA00023306"/>
    </source>
</evidence>
<gene>
    <name evidence="19 23" type="primary">murC</name>
    <name evidence="23" type="ORF">NCTC8529_00714</name>
</gene>
<keyword evidence="8 19" id="KW-0436">Ligase</keyword>
<evidence type="ECO:0000256" key="8">
    <source>
        <dbReference type="ARBA" id="ARBA00022598"/>
    </source>
</evidence>
<dbReference type="InterPro" id="IPR004101">
    <property type="entry name" value="Mur_ligase_C"/>
</dbReference>
<comment type="pathway">
    <text evidence="17">Glycan biosynthesis.</text>
</comment>
<keyword evidence="14 19" id="KW-0131">Cell cycle</keyword>
<feature type="binding site" evidence="19">
    <location>
        <begin position="125"/>
        <end position="131"/>
    </location>
    <ligand>
        <name>ATP</name>
        <dbReference type="ChEBI" id="CHEBI:30616"/>
    </ligand>
</feature>
<evidence type="ECO:0000256" key="4">
    <source>
        <dbReference type="ARBA" id="ARBA00010416"/>
    </source>
</evidence>
<evidence type="ECO:0000256" key="18">
    <source>
        <dbReference type="ARBA" id="ARBA00079022"/>
    </source>
</evidence>
<protein>
    <recommendedName>
        <fullName evidence="6 19">UDP-N-acetylmuramate--L-alanine ligase</fullName>
        <ecNumber evidence="5 19">6.3.2.8</ecNumber>
    </recommendedName>
    <alternativeName>
        <fullName evidence="18 19">UDP-N-acetylmuramoyl-L-alanine synthetase</fullName>
    </alternativeName>
</protein>
<comment type="subcellular location">
    <subcellularLocation>
        <location evidence="2 19">Cytoplasm</location>
    </subcellularLocation>
</comment>
<dbReference type="NCBIfam" id="TIGR01082">
    <property type="entry name" value="murC"/>
    <property type="match status" value="1"/>
</dbReference>
<evidence type="ECO:0000259" key="22">
    <source>
        <dbReference type="Pfam" id="PF08245"/>
    </source>
</evidence>
<dbReference type="GO" id="GO:0005524">
    <property type="term" value="F:ATP binding"/>
    <property type="evidence" value="ECO:0007669"/>
    <property type="project" value="UniProtKB-UniRule"/>
</dbReference>
<reference evidence="23 24" key="1">
    <citation type="submission" date="2018-12" db="EMBL/GenBank/DDBJ databases">
        <authorList>
            <consortium name="Pathogen Informatics"/>
        </authorList>
    </citation>
    <scope>NUCLEOTIDE SEQUENCE [LARGE SCALE GENOMIC DNA]</scope>
    <source>
        <strain evidence="23 24">NCTC8529</strain>
    </source>
</reference>
<dbReference type="GO" id="GO:0051301">
    <property type="term" value="P:cell division"/>
    <property type="evidence" value="ECO:0007669"/>
    <property type="project" value="UniProtKB-KW"/>
</dbReference>
<dbReference type="Pfam" id="PF02875">
    <property type="entry name" value="Mur_ligase_C"/>
    <property type="match status" value="1"/>
</dbReference>
<organism evidence="23 24">
    <name type="scientific">Actinobacillus equuli</name>
    <dbReference type="NCBI Taxonomy" id="718"/>
    <lineage>
        <taxon>Bacteria</taxon>
        <taxon>Pseudomonadati</taxon>
        <taxon>Pseudomonadota</taxon>
        <taxon>Gammaproteobacteria</taxon>
        <taxon>Pasteurellales</taxon>
        <taxon>Pasteurellaceae</taxon>
        <taxon>Actinobacillus</taxon>
    </lineage>
</organism>
<keyword evidence="12 19" id="KW-0133">Cell shape</keyword>
<name>A0AAX3FLH2_ACTEU</name>
<evidence type="ECO:0000256" key="3">
    <source>
        <dbReference type="ARBA" id="ARBA00004752"/>
    </source>
</evidence>
<evidence type="ECO:0000256" key="9">
    <source>
        <dbReference type="ARBA" id="ARBA00022618"/>
    </source>
</evidence>
<evidence type="ECO:0000313" key="23">
    <source>
        <dbReference type="EMBL" id="VEE90267.1"/>
    </source>
</evidence>
<evidence type="ECO:0000256" key="12">
    <source>
        <dbReference type="ARBA" id="ARBA00022960"/>
    </source>
</evidence>
<dbReference type="AlphaFoldDB" id="A0AAX3FLH2"/>
<feature type="domain" description="Mur ligase N-terminal catalytic" evidence="20">
    <location>
        <begin position="21"/>
        <end position="118"/>
    </location>
</feature>
<dbReference type="InterPro" id="IPR036565">
    <property type="entry name" value="Mur-like_cat_sf"/>
</dbReference>
<evidence type="ECO:0000256" key="19">
    <source>
        <dbReference type="HAMAP-Rule" id="MF_00046"/>
    </source>
</evidence>
<dbReference type="InterPro" id="IPR036615">
    <property type="entry name" value="Mur_ligase_C_dom_sf"/>
</dbReference>
<evidence type="ECO:0000256" key="15">
    <source>
        <dbReference type="ARBA" id="ARBA00023316"/>
    </source>
</evidence>
<proteinExistence type="inferred from homology"/>
<dbReference type="Proteomes" id="UP000268529">
    <property type="component" value="Chromosome"/>
</dbReference>
<sequence length="475" mass="51551">MKNFQDKIKKLVPEMRRVNQIHFIGIGGAGMSGIAEVLLNEGYQISGSDIAEGPVTKRLAEAGAKVFIGHQAENVTGASVVVASSAIDDSNPEVRAAKEARIPVIQRAQMLAEIMRFRHGIAIAGTHGKTTTTAMISMIYTEAQLDPTFVNGGLVKSAGKNAHLGASRYLIAEADESDASFLHLQPMVSVVTNIEPDHMDTYGGDFEQMKATYVKFLRNLPFYGLAVMCADDETVMEIAPQVGRQVVTYGFSEKADYRIEDYQQTGFQGHYTVVCPNGERIDVLLNVPGKHNALNATAALAVAKEEGIANEAILAALADFQGAGRRFDQLGSFIRPNGKVMLVDDYGHHPTEVDVTIKAARSGWEDKRVVMIFQPHRYSRTRDLFDDFVQVLSQVDALIMLEVYAAGEAPIVGADSKALCRSIRNLGKVDPILVSDTDQLGEVLDQIIQDGDLILAQGAGSVSRISRGLAESWKA</sequence>
<dbReference type="PANTHER" id="PTHR43445">
    <property type="entry name" value="UDP-N-ACETYLMURAMATE--L-ALANINE LIGASE-RELATED"/>
    <property type="match status" value="1"/>
</dbReference>
<dbReference type="InterPro" id="IPR000713">
    <property type="entry name" value="Mur_ligase_N"/>
</dbReference>
<evidence type="ECO:0000256" key="5">
    <source>
        <dbReference type="ARBA" id="ARBA00012211"/>
    </source>
</evidence>
<evidence type="ECO:0000256" key="6">
    <source>
        <dbReference type="ARBA" id="ARBA00021749"/>
    </source>
</evidence>
<keyword evidence="13 19" id="KW-0573">Peptidoglycan synthesis</keyword>
<evidence type="ECO:0000313" key="24">
    <source>
        <dbReference type="Proteomes" id="UP000268529"/>
    </source>
</evidence>
<keyword evidence="9 19" id="KW-0132">Cell division</keyword>
<dbReference type="SUPFAM" id="SSF53244">
    <property type="entry name" value="MurD-like peptide ligases, peptide-binding domain"/>
    <property type="match status" value="1"/>
</dbReference>
<dbReference type="Gene3D" id="3.40.1190.10">
    <property type="entry name" value="Mur-like, catalytic domain"/>
    <property type="match status" value="1"/>
</dbReference>
<dbReference type="Pfam" id="PF01225">
    <property type="entry name" value="Mur_ligase"/>
    <property type="match status" value="1"/>
</dbReference>
<keyword evidence="15 19" id="KW-0961">Cell wall biogenesis/degradation</keyword>
<evidence type="ECO:0000256" key="13">
    <source>
        <dbReference type="ARBA" id="ARBA00022984"/>
    </source>
</evidence>
<evidence type="ECO:0000256" key="10">
    <source>
        <dbReference type="ARBA" id="ARBA00022741"/>
    </source>
</evidence>
<evidence type="ECO:0000259" key="21">
    <source>
        <dbReference type="Pfam" id="PF02875"/>
    </source>
</evidence>
<evidence type="ECO:0000259" key="20">
    <source>
        <dbReference type="Pfam" id="PF01225"/>
    </source>
</evidence>
<dbReference type="InterPro" id="IPR013221">
    <property type="entry name" value="Mur_ligase_cen"/>
</dbReference>
<comment type="pathway">
    <text evidence="3 19">Cell wall biogenesis; peptidoglycan biosynthesis.</text>
</comment>
<keyword evidence="7 19" id="KW-0963">Cytoplasm</keyword>
<dbReference type="EMBL" id="LR134310">
    <property type="protein sequence ID" value="VEE90267.1"/>
    <property type="molecule type" value="Genomic_DNA"/>
</dbReference>
<dbReference type="FunFam" id="3.40.50.720:FF:000046">
    <property type="entry name" value="UDP-N-acetylmuramate--L-alanine ligase"/>
    <property type="match status" value="1"/>
</dbReference>
<dbReference type="Gene3D" id="3.40.50.720">
    <property type="entry name" value="NAD(P)-binding Rossmann-like Domain"/>
    <property type="match status" value="1"/>
</dbReference>
<dbReference type="HAMAP" id="MF_00046">
    <property type="entry name" value="MurC"/>
    <property type="match status" value="1"/>
</dbReference>
<dbReference type="RefSeq" id="WP_039197774.1">
    <property type="nucleotide sequence ID" value="NZ_LR134310.1"/>
</dbReference>
<evidence type="ECO:0000256" key="1">
    <source>
        <dbReference type="ARBA" id="ARBA00003921"/>
    </source>
</evidence>
<dbReference type="Pfam" id="PF08245">
    <property type="entry name" value="Mur_ligase_M"/>
    <property type="match status" value="1"/>
</dbReference>
<dbReference type="InterPro" id="IPR005758">
    <property type="entry name" value="UDP-N-AcMur_Ala_ligase_MurC"/>
</dbReference>
<accession>A0AAX3FLH2</accession>
<comment type="similarity">
    <text evidence="4 19">Belongs to the MurCDEF family.</text>
</comment>
<keyword evidence="11 19" id="KW-0067">ATP-binding</keyword>
<dbReference type="FunFam" id="3.40.1190.10:FF:000001">
    <property type="entry name" value="UDP-N-acetylmuramate--L-alanine ligase"/>
    <property type="match status" value="1"/>
</dbReference>
<evidence type="ECO:0000256" key="7">
    <source>
        <dbReference type="ARBA" id="ARBA00022490"/>
    </source>
</evidence>
<evidence type="ECO:0000256" key="16">
    <source>
        <dbReference type="ARBA" id="ARBA00047833"/>
    </source>
</evidence>
<comment type="catalytic activity">
    <reaction evidence="16 19">
        <text>UDP-N-acetyl-alpha-D-muramate + L-alanine + ATP = UDP-N-acetyl-alpha-D-muramoyl-L-alanine + ADP + phosphate + H(+)</text>
        <dbReference type="Rhea" id="RHEA:23372"/>
        <dbReference type="ChEBI" id="CHEBI:15378"/>
        <dbReference type="ChEBI" id="CHEBI:30616"/>
        <dbReference type="ChEBI" id="CHEBI:43474"/>
        <dbReference type="ChEBI" id="CHEBI:57972"/>
        <dbReference type="ChEBI" id="CHEBI:70757"/>
        <dbReference type="ChEBI" id="CHEBI:83898"/>
        <dbReference type="ChEBI" id="CHEBI:456216"/>
        <dbReference type="EC" id="6.3.2.8"/>
    </reaction>
</comment>
<dbReference type="GO" id="GO:0071555">
    <property type="term" value="P:cell wall organization"/>
    <property type="evidence" value="ECO:0007669"/>
    <property type="project" value="UniProtKB-KW"/>
</dbReference>
<evidence type="ECO:0000256" key="11">
    <source>
        <dbReference type="ARBA" id="ARBA00022840"/>
    </source>
</evidence>
<evidence type="ECO:0000256" key="17">
    <source>
        <dbReference type="ARBA" id="ARBA00060592"/>
    </source>
</evidence>
<feature type="domain" description="Mur ligase central" evidence="22">
    <location>
        <begin position="123"/>
        <end position="303"/>
    </location>
</feature>